<sequence>MVVVCETTRVSYDLLDTDSGNAVYVALDHGLASGAIDGFEDPTAVLDDVLAADPDGLLVGPHFARRYRDRLADTNLVVTGDVVTFSTRPGEDEAADVWTDAFDVDLLLDLDPVGVKVVLVFGREDRAVFRRNIEAVARLAEELRGTGVPLVVEPVMWGSRVPSAAETDPDLVANALRMGWEYGADVLKAPYTGDEARFGEVVSNAPVPVMMLGGPKTGGTRGTLEAVSEAMDAGARGLMMGRSVWQSDDVTRTVEALNRIVHDGASVAAVWD</sequence>
<keyword evidence="4" id="KW-1185">Reference proteome</keyword>
<name>A0A830FB98_9EURY</name>
<proteinExistence type="inferred from homology"/>
<dbReference type="Gene3D" id="3.20.20.70">
    <property type="entry name" value="Aldolase class I"/>
    <property type="match status" value="1"/>
</dbReference>
<comment type="similarity">
    <text evidence="1">Belongs to the DeoC/FbaB aldolase family.</text>
</comment>
<comment type="caution">
    <text evidence="3">The sequence shown here is derived from an EMBL/GenBank/DDBJ whole genome shotgun (WGS) entry which is preliminary data.</text>
</comment>
<protein>
    <recommendedName>
        <fullName evidence="2">fructose-bisphosphate aldolase</fullName>
        <ecNumber evidence="2">4.1.2.13</ecNumber>
    </recommendedName>
</protein>
<reference evidence="3 4" key="1">
    <citation type="journal article" date="2019" name="Int. J. Syst. Evol. Microbiol.">
        <title>The Global Catalogue of Microorganisms (GCM) 10K type strain sequencing project: providing services to taxonomists for standard genome sequencing and annotation.</title>
        <authorList>
            <consortium name="The Broad Institute Genomics Platform"/>
            <consortium name="The Broad Institute Genome Sequencing Center for Infectious Disease"/>
            <person name="Wu L."/>
            <person name="Ma J."/>
        </authorList>
    </citation>
    <scope>NUCLEOTIDE SEQUENCE [LARGE SCALE GENOMIC DNA]</scope>
    <source>
        <strain evidence="3 4">JCM 19585</strain>
    </source>
</reference>
<dbReference type="Pfam" id="PF01791">
    <property type="entry name" value="DeoC"/>
    <property type="match status" value="1"/>
</dbReference>
<evidence type="ECO:0000313" key="3">
    <source>
        <dbReference type="EMBL" id="GGL37505.1"/>
    </source>
</evidence>
<evidence type="ECO:0000313" key="4">
    <source>
        <dbReference type="Proteomes" id="UP000628840"/>
    </source>
</evidence>
<dbReference type="InterPro" id="IPR050456">
    <property type="entry name" value="DeoC/FbaB_aldolase"/>
</dbReference>
<evidence type="ECO:0000256" key="2">
    <source>
        <dbReference type="ARBA" id="ARBA00013068"/>
    </source>
</evidence>
<organism evidence="3 4">
    <name type="scientific">Halarchaeum grantii</name>
    <dbReference type="NCBI Taxonomy" id="1193105"/>
    <lineage>
        <taxon>Archaea</taxon>
        <taxon>Methanobacteriati</taxon>
        <taxon>Methanobacteriota</taxon>
        <taxon>Stenosarchaea group</taxon>
        <taxon>Halobacteria</taxon>
        <taxon>Halobacteriales</taxon>
        <taxon>Halobacteriaceae</taxon>
    </lineage>
</organism>
<dbReference type="InterPro" id="IPR002915">
    <property type="entry name" value="DeoC/FbaB/LacD_aldolase"/>
</dbReference>
<dbReference type="PANTHER" id="PTHR47916">
    <property type="entry name" value="FRUCTOSE-BISPHOSPHATE ALDOLASE CLASS 1"/>
    <property type="match status" value="1"/>
</dbReference>
<accession>A0A830FB98</accession>
<gene>
    <name evidence="3" type="ORF">GCM10009037_21310</name>
</gene>
<dbReference type="AlphaFoldDB" id="A0A830FB98"/>
<dbReference type="EMBL" id="BMPF01000003">
    <property type="protein sequence ID" value="GGL37505.1"/>
    <property type="molecule type" value="Genomic_DNA"/>
</dbReference>
<dbReference type="GO" id="GO:0004332">
    <property type="term" value="F:fructose-bisphosphate aldolase activity"/>
    <property type="evidence" value="ECO:0007669"/>
    <property type="project" value="UniProtKB-EC"/>
</dbReference>
<dbReference type="PIRSF" id="PIRSF038992">
    <property type="entry name" value="Aldolase_Ia"/>
    <property type="match status" value="1"/>
</dbReference>
<dbReference type="InterPro" id="IPR013785">
    <property type="entry name" value="Aldolase_TIM"/>
</dbReference>
<dbReference type="Proteomes" id="UP000628840">
    <property type="component" value="Unassembled WGS sequence"/>
</dbReference>
<evidence type="ECO:0000256" key="1">
    <source>
        <dbReference type="ARBA" id="ARBA00008116"/>
    </source>
</evidence>
<dbReference type="EC" id="4.1.2.13" evidence="2"/>
<dbReference type="InterPro" id="IPR041720">
    <property type="entry name" value="FbaB-like"/>
</dbReference>
<dbReference type="PANTHER" id="PTHR47916:SF1">
    <property type="entry name" value="3-HYDROXY-5-PHOSPHONOOXYPENTANE-2,4-DIONE THIOLASE"/>
    <property type="match status" value="1"/>
</dbReference>
<dbReference type="SMART" id="SM01133">
    <property type="entry name" value="DeoC"/>
    <property type="match status" value="1"/>
</dbReference>
<dbReference type="SUPFAM" id="SSF51569">
    <property type="entry name" value="Aldolase"/>
    <property type="match status" value="1"/>
</dbReference>